<evidence type="ECO:0000313" key="9">
    <source>
        <dbReference type="Proteomes" id="UP001204144"/>
    </source>
</evidence>
<comment type="caution">
    <text evidence="8">The sequence shown here is derived from an EMBL/GenBank/DDBJ whole genome shotgun (WGS) entry which is preliminary data.</text>
</comment>
<evidence type="ECO:0000256" key="4">
    <source>
        <dbReference type="ARBA" id="ARBA00022452"/>
    </source>
</evidence>
<keyword evidence="3" id="KW-0813">Transport</keyword>
<dbReference type="GO" id="GO:0015562">
    <property type="term" value="F:efflux transmembrane transporter activity"/>
    <property type="evidence" value="ECO:0007669"/>
    <property type="project" value="InterPro"/>
</dbReference>
<dbReference type="GO" id="GO:1990281">
    <property type="term" value="C:efflux pump complex"/>
    <property type="evidence" value="ECO:0007669"/>
    <property type="project" value="TreeGrafter"/>
</dbReference>
<protein>
    <submittedName>
        <fullName evidence="8">TolC family protein</fullName>
    </submittedName>
</protein>
<keyword evidence="6" id="KW-0472">Membrane</keyword>
<dbReference type="SUPFAM" id="SSF56954">
    <property type="entry name" value="Outer membrane efflux proteins (OEP)"/>
    <property type="match status" value="1"/>
</dbReference>
<dbReference type="GO" id="GO:0015288">
    <property type="term" value="F:porin activity"/>
    <property type="evidence" value="ECO:0007669"/>
    <property type="project" value="TreeGrafter"/>
</dbReference>
<keyword evidence="5" id="KW-0812">Transmembrane</keyword>
<dbReference type="PANTHER" id="PTHR30026">
    <property type="entry name" value="OUTER MEMBRANE PROTEIN TOLC"/>
    <property type="match status" value="1"/>
</dbReference>
<keyword evidence="7" id="KW-0998">Cell outer membrane</keyword>
<dbReference type="InterPro" id="IPR051906">
    <property type="entry name" value="TolC-like"/>
</dbReference>
<organism evidence="8 9">
    <name type="scientific">Lacihabitans soyangensis</name>
    <dbReference type="NCBI Taxonomy" id="869394"/>
    <lineage>
        <taxon>Bacteria</taxon>
        <taxon>Pseudomonadati</taxon>
        <taxon>Bacteroidota</taxon>
        <taxon>Cytophagia</taxon>
        <taxon>Cytophagales</taxon>
        <taxon>Leadbetterellaceae</taxon>
        <taxon>Lacihabitans</taxon>
    </lineage>
</organism>
<gene>
    <name evidence="8" type="ORF">EGI31_20915</name>
</gene>
<comment type="subcellular location">
    <subcellularLocation>
        <location evidence="1">Cell outer membrane</location>
    </subcellularLocation>
</comment>
<proteinExistence type="inferred from homology"/>
<evidence type="ECO:0000256" key="5">
    <source>
        <dbReference type="ARBA" id="ARBA00022692"/>
    </source>
</evidence>
<comment type="similarity">
    <text evidence="2">Belongs to the outer membrane factor (OMF) (TC 1.B.17) family.</text>
</comment>
<evidence type="ECO:0000256" key="1">
    <source>
        <dbReference type="ARBA" id="ARBA00004442"/>
    </source>
</evidence>
<keyword evidence="9" id="KW-1185">Reference proteome</keyword>
<dbReference type="RefSeq" id="WP_255039097.1">
    <property type="nucleotide sequence ID" value="NZ_RJUF01000183.1"/>
</dbReference>
<dbReference type="InterPro" id="IPR003423">
    <property type="entry name" value="OMP_efflux"/>
</dbReference>
<sequence length="448" mass="51219">MKKLLQILIFWVFWQNLSAQSAILQSYINQGLESNLSLKQENLELQKALKSIDIARSNLFPKISFSPNYSLAAGGRRLDFPIGDLLNPVYSTLNQLTKTNNFPQVENVSQQLAPNNFHDTKFAIQYPIFNPDIKNNIALQKEILQSEYAKKKYLEYELKHNIEHAYFQYLQSLEAIKIYENSRSVLLDLNALNQKLLASHVILKDVVLSAEYDLEKLDQQIIEAKKNNALAKAYFNFLINRSLEEPVEADTALISSLPLVNQLQTYTQSAFENRPEFDQINSGKRINQSLLNLQQKNAKLPQVFAGANTGFQGFGYNLSGQAYLIAQLGLNWDLFHGYEKKHKIEQTKISTEILNVKLEETKNQMQLQVLQKYKELQASVSNLGSAKGGIEKTQKIYDLVNSRYRNGNAIFMEVSKAQNDLMIAKLTESLIKYDIWVKYADLKKVSGM</sequence>
<reference evidence="8 9" key="1">
    <citation type="submission" date="2018-11" db="EMBL/GenBank/DDBJ databases">
        <title>Novel bacteria species description.</title>
        <authorList>
            <person name="Han J.-H."/>
        </authorList>
    </citation>
    <scope>NUCLEOTIDE SEQUENCE [LARGE SCALE GENOMIC DNA]</scope>
    <source>
        <strain evidence="8 9">KCTC23259</strain>
    </source>
</reference>
<dbReference type="PANTHER" id="PTHR30026:SF20">
    <property type="entry name" value="OUTER MEMBRANE PROTEIN TOLC"/>
    <property type="match status" value="1"/>
</dbReference>
<name>A0AAE3H7B9_9BACT</name>
<keyword evidence="4" id="KW-1134">Transmembrane beta strand</keyword>
<dbReference type="Proteomes" id="UP001204144">
    <property type="component" value="Unassembled WGS sequence"/>
</dbReference>
<dbReference type="Pfam" id="PF02321">
    <property type="entry name" value="OEP"/>
    <property type="match status" value="1"/>
</dbReference>
<dbReference type="Gene3D" id="1.20.1600.10">
    <property type="entry name" value="Outer membrane efflux proteins (OEP)"/>
    <property type="match status" value="1"/>
</dbReference>
<evidence type="ECO:0000256" key="7">
    <source>
        <dbReference type="ARBA" id="ARBA00023237"/>
    </source>
</evidence>
<evidence type="ECO:0000256" key="2">
    <source>
        <dbReference type="ARBA" id="ARBA00007613"/>
    </source>
</evidence>
<accession>A0AAE3H7B9</accession>
<evidence type="ECO:0000256" key="6">
    <source>
        <dbReference type="ARBA" id="ARBA00023136"/>
    </source>
</evidence>
<dbReference type="EMBL" id="RJUF01000183">
    <property type="protein sequence ID" value="MCP9765404.1"/>
    <property type="molecule type" value="Genomic_DNA"/>
</dbReference>
<dbReference type="GO" id="GO:0009279">
    <property type="term" value="C:cell outer membrane"/>
    <property type="evidence" value="ECO:0007669"/>
    <property type="project" value="UniProtKB-SubCell"/>
</dbReference>
<dbReference type="AlphaFoldDB" id="A0AAE3H7B9"/>
<evidence type="ECO:0000256" key="3">
    <source>
        <dbReference type="ARBA" id="ARBA00022448"/>
    </source>
</evidence>
<evidence type="ECO:0000313" key="8">
    <source>
        <dbReference type="EMBL" id="MCP9765404.1"/>
    </source>
</evidence>